<accession>A0A7W6AIW4</accession>
<keyword evidence="5" id="KW-1185">Reference proteome</keyword>
<dbReference type="EMBL" id="JACIDN010000007">
    <property type="protein sequence ID" value="MBB3904180.1"/>
    <property type="molecule type" value="Genomic_DNA"/>
</dbReference>
<name>A0A7W6AIW4_9HYPH</name>
<evidence type="ECO:0000313" key="2">
    <source>
        <dbReference type="EMBL" id="GLS45158.1"/>
    </source>
</evidence>
<feature type="region of interest" description="Disordered" evidence="1">
    <location>
        <begin position="118"/>
        <end position="145"/>
    </location>
</feature>
<gene>
    <name evidence="2" type="ORF">GCM10007884_31470</name>
    <name evidence="3" type="ORF">GGR33_003699</name>
</gene>
<dbReference type="EMBL" id="BSPG01000018">
    <property type="protein sequence ID" value="GLS45158.1"/>
    <property type="molecule type" value="Genomic_DNA"/>
</dbReference>
<dbReference type="RefSeq" id="WP_183507813.1">
    <property type="nucleotide sequence ID" value="NZ_BSPG01000018.1"/>
</dbReference>
<evidence type="ECO:0000313" key="4">
    <source>
        <dbReference type="Proteomes" id="UP000517759"/>
    </source>
</evidence>
<organism evidence="3 4">
    <name type="scientific">Methylobacterium brachythecii</name>
    <dbReference type="NCBI Taxonomy" id="1176177"/>
    <lineage>
        <taxon>Bacteria</taxon>
        <taxon>Pseudomonadati</taxon>
        <taxon>Pseudomonadota</taxon>
        <taxon>Alphaproteobacteria</taxon>
        <taxon>Hyphomicrobiales</taxon>
        <taxon>Methylobacteriaceae</taxon>
        <taxon>Methylobacterium</taxon>
    </lineage>
</organism>
<reference evidence="2" key="1">
    <citation type="journal article" date="2014" name="Int. J. Syst. Evol. Microbiol.">
        <title>Complete genome of a new Firmicutes species belonging to the dominant human colonic microbiota ('Ruminococcus bicirculans') reveals two chromosomes and a selective capacity to utilize plant glucans.</title>
        <authorList>
            <consortium name="NISC Comparative Sequencing Program"/>
            <person name="Wegmann U."/>
            <person name="Louis P."/>
            <person name="Goesmann A."/>
            <person name="Henrissat B."/>
            <person name="Duncan S.H."/>
            <person name="Flint H.J."/>
        </authorList>
    </citation>
    <scope>NUCLEOTIDE SEQUENCE</scope>
    <source>
        <strain evidence="2">NBRC 107710</strain>
    </source>
</reference>
<reference evidence="3 4" key="3">
    <citation type="submission" date="2020-08" db="EMBL/GenBank/DDBJ databases">
        <title>Genomic Encyclopedia of Type Strains, Phase IV (KMG-IV): sequencing the most valuable type-strain genomes for metagenomic binning, comparative biology and taxonomic classification.</title>
        <authorList>
            <person name="Goeker M."/>
        </authorList>
    </citation>
    <scope>NUCLEOTIDE SEQUENCE [LARGE SCALE GENOMIC DNA]</scope>
    <source>
        <strain evidence="3 4">DSM 24105</strain>
    </source>
</reference>
<evidence type="ECO:0000256" key="1">
    <source>
        <dbReference type="SAM" id="MobiDB-lite"/>
    </source>
</evidence>
<dbReference type="Proteomes" id="UP001156881">
    <property type="component" value="Unassembled WGS sequence"/>
</dbReference>
<proteinExistence type="predicted"/>
<evidence type="ECO:0000313" key="5">
    <source>
        <dbReference type="Proteomes" id="UP001156881"/>
    </source>
</evidence>
<comment type="caution">
    <text evidence="3">The sequence shown here is derived from an EMBL/GenBank/DDBJ whole genome shotgun (WGS) entry which is preliminary data.</text>
</comment>
<reference evidence="5" key="2">
    <citation type="journal article" date="2019" name="Int. J. Syst. Evol. Microbiol.">
        <title>The Global Catalogue of Microorganisms (GCM) 10K type strain sequencing project: providing services to taxonomists for standard genome sequencing and annotation.</title>
        <authorList>
            <consortium name="The Broad Institute Genomics Platform"/>
            <consortium name="The Broad Institute Genome Sequencing Center for Infectious Disease"/>
            <person name="Wu L."/>
            <person name="Ma J."/>
        </authorList>
    </citation>
    <scope>NUCLEOTIDE SEQUENCE [LARGE SCALE GENOMIC DNA]</scope>
    <source>
        <strain evidence="5">NBRC 107710</strain>
    </source>
</reference>
<feature type="compositionally biased region" description="Low complexity" evidence="1">
    <location>
        <begin position="134"/>
        <end position="145"/>
    </location>
</feature>
<dbReference type="AlphaFoldDB" id="A0A7W6AIW4"/>
<evidence type="ECO:0000313" key="3">
    <source>
        <dbReference type="EMBL" id="MBB3904180.1"/>
    </source>
</evidence>
<sequence>MLKLGALPREPYWIDLSSVAEGLRVKVRPIDPVAMALARREAAEVFSEAEEGDQTANTRAGVGLVRALVRNGIVEWEGVADEKDQPAQVTPDNIDRLLGLCPIYDRLDRDYATPAFTVDTEKNGSSSLPGGTTGTEAPTTAEPAA</sequence>
<protein>
    <submittedName>
        <fullName evidence="3">Uncharacterized protein</fullName>
    </submittedName>
</protein>
<reference evidence="2" key="4">
    <citation type="submission" date="2023-01" db="EMBL/GenBank/DDBJ databases">
        <title>Draft genome sequence of Methylobacterium brachythecii strain NBRC 107710.</title>
        <authorList>
            <person name="Sun Q."/>
            <person name="Mori K."/>
        </authorList>
    </citation>
    <scope>NUCLEOTIDE SEQUENCE</scope>
    <source>
        <strain evidence="2">NBRC 107710</strain>
    </source>
</reference>
<dbReference type="Proteomes" id="UP000517759">
    <property type="component" value="Unassembled WGS sequence"/>
</dbReference>